<organism evidence="1 2">
    <name type="scientific">Dubosiella muris</name>
    <dbReference type="NCBI Taxonomy" id="3038133"/>
    <lineage>
        <taxon>Bacteria</taxon>
        <taxon>Bacillati</taxon>
        <taxon>Bacillota</taxon>
        <taxon>Erysipelotrichia</taxon>
        <taxon>Erysipelotrichales</taxon>
        <taxon>Erysipelotrichaceae</taxon>
        <taxon>Dubosiella</taxon>
    </lineage>
</organism>
<keyword evidence="1" id="KW-0413">Isomerase</keyword>
<comment type="caution">
    <text evidence="1">The sequence shown here is derived from an EMBL/GenBank/DDBJ whole genome shotgun (WGS) entry which is preliminary data.</text>
</comment>
<evidence type="ECO:0000313" key="1">
    <source>
        <dbReference type="EMBL" id="TGY65739.1"/>
    </source>
</evidence>
<dbReference type="EMBL" id="SRYG01000013">
    <property type="protein sequence ID" value="TGY65739.1"/>
    <property type="molecule type" value="Genomic_DNA"/>
</dbReference>
<keyword evidence="2" id="KW-1185">Reference proteome</keyword>
<dbReference type="Proteomes" id="UP000308836">
    <property type="component" value="Unassembled WGS sequence"/>
</dbReference>
<accession>A0AC61R7Q0</accession>
<sequence length="410" mass="45816">MQYTVNHRNEEIVVLDVTISKTELEETMAKAKEMLQNADEKTVRQYALNYEISKAIEEEFVKTRSKLATEPEIEEKENENGDIEARVTCTLIPAIEVGQYTNFQLEKQIVDVKEEEVLAEAQKQIAAHPVWEETDQPATSGSQVIIDFVGKKDGTVFEGGSGTDYPLVLGSGAFIPGFETQLIGIRKGEQKAVEVTFPADYFEKSLAGAPVVFDVTCKAVQEAVEPELTDAFVAKLGHEQIKTVEQLKETVKNHLVSVKEREADDKLAAAILEKVMAQVEVRVPQKMIDNQVAQRLSQLQNQIQQYGMTMEQYLKMSGQELDALKAQLVPMATQEIKQALVLDAIAQKEQIKADEKELQAEYELLARVYQMPASQLVQMIPAPAVATQIAQRKTMDFLKDHNMEGDKAGQ</sequence>
<gene>
    <name evidence="1" type="primary">tig</name>
    <name evidence="1" type="ORF">E5336_07090</name>
</gene>
<proteinExistence type="predicted"/>
<dbReference type="EC" id="5.2.1.8" evidence="1"/>
<name>A0AC61R7Q0_9FIRM</name>
<evidence type="ECO:0000313" key="2">
    <source>
        <dbReference type="Proteomes" id="UP000308836"/>
    </source>
</evidence>
<protein>
    <submittedName>
        <fullName evidence="1">Trigger factor</fullName>
        <ecNumber evidence="1">5.2.1.8</ecNumber>
    </submittedName>
</protein>
<reference evidence="1" key="1">
    <citation type="submission" date="2019-04" db="EMBL/GenBank/DDBJ databases">
        <title>Microbes associate with the intestines of laboratory mice.</title>
        <authorList>
            <person name="Navarre W."/>
            <person name="Wong E."/>
            <person name="Huang K."/>
            <person name="Tropini C."/>
            <person name="Ng K."/>
            <person name="Yu B."/>
        </authorList>
    </citation>
    <scope>NUCLEOTIDE SEQUENCE</scope>
    <source>
        <strain evidence="1">NM09_H32</strain>
    </source>
</reference>